<evidence type="ECO:0000256" key="4">
    <source>
        <dbReference type="ARBA" id="ARBA00022723"/>
    </source>
</evidence>
<dbReference type="GO" id="GO:0000287">
    <property type="term" value="F:magnesium ion binding"/>
    <property type="evidence" value="ECO:0007669"/>
    <property type="project" value="UniProtKB-UniRule"/>
</dbReference>
<sequence length="217" mass="23038">MKQLKLGLYLITGDYPELSRGHLDIARAALEGGADAIQIREKEAGTQQLLQTALEMRNLLDNNGSECLFIVNDTVDVAVAAKADGVHVGQNDLDPRETRSLCGPAMLVGVSASNIREAEKAEQEGADYIGLGPIFETPSKADAAPPIGLEGLRLIRRAVRIPIVAIGGINHDNAESVLEAGADGVAVISAVTMAADMEESVRGLRRLVDSYGKGRKR</sequence>
<dbReference type="InterPro" id="IPR013785">
    <property type="entry name" value="Aldolase_TIM"/>
</dbReference>
<feature type="binding site" evidence="10">
    <location>
        <position position="111"/>
    </location>
    <ligand>
        <name>4-amino-2-methyl-5-(diphosphooxymethyl)pyrimidine</name>
        <dbReference type="ChEBI" id="CHEBI:57841"/>
    </ligand>
</feature>
<evidence type="ECO:0000256" key="3">
    <source>
        <dbReference type="ARBA" id="ARBA00022679"/>
    </source>
</evidence>
<gene>
    <name evidence="10" type="primary">thiE</name>
    <name evidence="14" type="ORF">A2Y75_06015</name>
</gene>
<evidence type="ECO:0000256" key="6">
    <source>
        <dbReference type="ARBA" id="ARBA00022977"/>
    </source>
</evidence>
<feature type="binding site" evidence="10">
    <location>
        <begin position="188"/>
        <end position="189"/>
    </location>
    <ligand>
        <name>2-[(2R,5Z)-2-carboxy-4-methylthiazol-5(2H)-ylidene]ethyl phosphate</name>
        <dbReference type="ChEBI" id="CHEBI:62899"/>
    </ligand>
</feature>
<evidence type="ECO:0000256" key="12">
    <source>
        <dbReference type="RuleBase" id="RU004253"/>
    </source>
</evidence>
<dbReference type="Gene3D" id="3.20.20.70">
    <property type="entry name" value="Aldolase class I"/>
    <property type="match status" value="1"/>
</dbReference>
<feature type="binding site" evidence="10">
    <location>
        <position position="168"/>
    </location>
    <ligand>
        <name>2-[(2R,5Z)-2-carboxy-4-methylthiazol-5(2H)-ylidene]ethyl phosphate</name>
        <dbReference type="ChEBI" id="CHEBI:62899"/>
    </ligand>
</feature>
<dbReference type="InterPro" id="IPR022998">
    <property type="entry name" value="ThiamineP_synth_TenI"/>
</dbReference>
<evidence type="ECO:0000256" key="9">
    <source>
        <dbReference type="ARBA" id="ARBA00047883"/>
    </source>
</evidence>
<dbReference type="SUPFAM" id="SSF51391">
    <property type="entry name" value="Thiamin phosphate synthase"/>
    <property type="match status" value="1"/>
</dbReference>
<dbReference type="PANTHER" id="PTHR20857:SF15">
    <property type="entry name" value="THIAMINE-PHOSPHATE SYNTHASE"/>
    <property type="match status" value="1"/>
</dbReference>
<reference evidence="14 15" key="1">
    <citation type="journal article" date="2016" name="Nat. Commun.">
        <title>Thousands of microbial genomes shed light on interconnected biogeochemical processes in an aquifer system.</title>
        <authorList>
            <person name="Anantharaman K."/>
            <person name="Brown C.T."/>
            <person name="Hug L.A."/>
            <person name="Sharon I."/>
            <person name="Castelle C.J."/>
            <person name="Probst A.J."/>
            <person name="Thomas B.C."/>
            <person name="Singh A."/>
            <person name="Wilkins M.J."/>
            <person name="Karaoz U."/>
            <person name="Brodie E.L."/>
            <person name="Williams K.H."/>
            <person name="Hubbard S.S."/>
            <person name="Banfield J.F."/>
        </authorList>
    </citation>
    <scope>NUCLEOTIDE SEQUENCE [LARGE SCALE GENOMIC DNA]</scope>
</reference>
<dbReference type="NCBIfam" id="TIGR00693">
    <property type="entry name" value="thiE"/>
    <property type="match status" value="1"/>
</dbReference>
<dbReference type="HAMAP" id="MF_00097">
    <property type="entry name" value="TMP_synthase"/>
    <property type="match status" value="1"/>
</dbReference>
<comment type="cofactor">
    <cofactor evidence="10">
        <name>Mg(2+)</name>
        <dbReference type="ChEBI" id="CHEBI:18420"/>
    </cofactor>
    <text evidence="10">Binds 1 Mg(2+) ion per subunit.</text>
</comment>
<evidence type="ECO:0000256" key="7">
    <source>
        <dbReference type="ARBA" id="ARBA00047334"/>
    </source>
</evidence>
<dbReference type="EC" id="2.5.1.3" evidence="10"/>
<feature type="binding site" evidence="10">
    <location>
        <position position="140"/>
    </location>
    <ligand>
        <name>4-amino-2-methyl-5-(diphosphooxymethyl)pyrimidine</name>
        <dbReference type="ChEBI" id="CHEBI:57841"/>
    </ligand>
</feature>
<dbReference type="GO" id="GO:0005737">
    <property type="term" value="C:cytoplasm"/>
    <property type="evidence" value="ECO:0007669"/>
    <property type="project" value="TreeGrafter"/>
</dbReference>
<dbReference type="STRING" id="1797197.A2Y75_06015"/>
<feature type="binding site" evidence="10">
    <location>
        <begin position="38"/>
        <end position="42"/>
    </location>
    <ligand>
        <name>4-amino-2-methyl-5-(diphosphooxymethyl)pyrimidine</name>
        <dbReference type="ChEBI" id="CHEBI:57841"/>
    </ligand>
</feature>
<dbReference type="InterPro" id="IPR036206">
    <property type="entry name" value="ThiamineP_synth_sf"/>
</dbReference>
<feature type="binding site" evidence="10">
    <location>
        <begin position="137"/>
        <end position="139"/>
    </location>
    <ligand>
        <name>2-[(2R,5Z)-2-carboxy-4-methylthiazol-5(2H)-ylidene]ethyl phosphate</name>
        <dbReference type="ChEBI" id="CHEBI:62899"/>
    </ligand>
</feature>
<evidence type="ECO:0000256" key="11">
    <source>
        <dbReference type="RuleBase" id="RU003826"/>
    </source>
</evidence>
<dbReference type="InterPro" id="IPR034291">
    <property type="entry name" value="TMP_synthase"/>
</dbReference>
<keyword evidence="3 10" id="KW-0808">Transferase</keyword>
<evidence type="ECO:0000256" key="2">
    <source>
        <dbReference type="ARBA" id="ARBA00005165"/>
    </source>
</evidence>
<proteinExistence type="inferred from homology"/>
<accession>A0A1F2WFT5</accession>
<feature type="binding site" evidence="10">
    <location>
        <position position="92"/>
    </location>
    <ligand>
        <name>Mg(2+)</name>
        <dbReference type="ChEBI" id="CHEBI:18420"/>
    </ligand>
</feature>
<comment type="catalytic activity">
    <reaction evidence="8 10 11">
        <text>2-(2-carboxy-4-methylthiazol-5-yl)ethyl phosphate + 4-amino-2-methyl-5-(diphosphooxymethyl)pyrimidine + 2 H(+) = thiamine phosphate + CO2 + diphosphate</text>
        <dbReference type="Rhea" id="RHEA:47848"/>
        <dbReference type="ChEBI" id="CHEBI:15378"/>
        <dbReference type="ChEBI" id="CHEBI:16526"/>
        <dbReference type="ChEBI" id="CHEBI:33019"/>
        <dbReference type="ChEBI" id="CHEBI:37575"/>
        <dbReference type="ChEBI" id="CHEBI:57841"/>
        <dbReference type="ChEBI" id="CHEBI:62890"/>
        <dbReference type="EC" id="2.5.1.3"/>
    </reaction>
</comment>
<dbReference type="Pfam" id="PF02581">
    <property type="entry name" value="TMP-TENI"/>
    <property type="match status" value="1"/>
</dbReference>
<comment type="similarity">
    <text evidence="10 11">Belongs to the thiamine-phosphate synthase family.</text>
</comment>
<name>A0A1F2WFT5_9ACTN</name>
<comment type="pathway">
    <text evidence="2 10 12">Cofactor biosynthesis; thiamine diphosphate biosynthesis; thiamine phosphate from 4-amino-2-methyl-5-diphosphomethylpyrimidine and 4-methyl-5-(2-phosphoethyl)-thiazole: step 1/1.</text>
</comment>
<evidence type="ECO:0000259" key="13">
    <source>
        <dbReference type="Pfam" id="PF02581"/>
    </source>
</evidence>
<feature type="binding site" evidence="10">
    <location>
        <position position="73"/>
    </location>
    <ligand>
        <name>Mg(2+)</name>
        <dbReference type="ChEBI" id="CHEBI:18420"/>
    </ligand>
</feature>
<dbReference type="UniPathway" id="UPA00060">
    <property type="reaction ID" value="UER00141"/>
</dbReference>
<dbReference type="CDD" id="cd00564">
    <property type="entry name" value="TMP_TenI"/>
    <property type="match status" value="1"/>
</dbReference>
<dbReference type="AlphaFoldDB" id="A0A1F2WFT5"/>
<evidence type="ECO:0000313" key="15">
    <source>
        <dbReference type="Proteomes" id="UP000177876"/>
    </source>
</evidence>
<keyword evidence="5 10" id="KW-0460">Magnesium</keyword>
<dbReference type="GO" id="GO:0009229">
    <property type="term" value="P:thiamine diphosphate biosynthetic process"/>
    <property type="evidence" value="ECO:0007669"/>
    <property type="project" value="UniProtKB-UniRule"/>
</dbReference>
<evidence type="ECO:0000256" key="5">
    <source>
        <dbReference type="ARBA" id="ARBA00022842"/>
    </source>
</evidence>
<dbReference type="EMBL" id="MELK01000052">
    <property type="protein sequence ID" value="OFW55728.1"/>
    <property type="molecule type" value="Genomic_DNA"/>
</dbReference>
<feature type="domain" description="Thiamine phosphate synthase/TenI" evidence="13">
    <location>
        <begin position="8"/>
        <end position="191"/>
    </location>
</feature>
<comment type="catalytic activity">
    <reaction evidence="9 10 11">
        <text>2-[(2R,5Z)-2-carboxy-4-methylthiazol-5(2H)-ylidene]ethyl phosphate + 4-amino-2-methyl-5-(diphosphooxymethyl)pyrimidine + 2 H(+) = thiamine phosphate + CO2 + diphosphate</text>
        <dbReference type="Rhea" id="RHEA:47844"/>
        <dbReference type="ChEBI" id="CHEBI:15378"/>
        <dbReference type="ChEBI" id="CHEBI:16526"/>
        <dbReference type="ChEBI" id="CHEBI:33019"/>
        <dbReference type="ChEBI" id="CHEBI:37575"/>
        <dbReference type="ChEBI" id="CHEBI:57841"/>
        <dbReference type="ChEBI" id="CHEBI:62899"/>
        <dbReference type="EC" id="2.5.1.3"/>
    </reaction>
</comment>
<evidence type="ECO:0000313" key="14">
    <source>
        <dbReference type="EMBL" id="OFW55728.1"/>
    </source>
</evidence>
<comment type="caution">
    <text evidence="14">The sequence shown here is derived from an EMBL/GenBank/DDBJ whole genome shotgun (WGS) entry which is preliminary data.</text>
</comment>
<dbReference type="Proteomes" id="UP000177876">
    <property type="component" value="Unassembled WGS sequence"/>
</dbReference>
<keyword evidence="6 10" id="KW-0784">Thiamine biosynthesis</keyword>
<evidence type="ECO:0000256" key="10">
    <source>
        <dbReference type="HAMAP-Rule" id="MF_00097"/>
    </source>
</evidence>
<dbReference type="FunFam" id="3.20.20.70:FF:000096">
    <property type="entry name" value="Thiamine-phosphate synthase"/>
    <property type="match status" value="1"/>
</dbReference>
<dbReference type="GO" id="GO:0009228">
    <property type="term" value="P:thiamine biosynthetic process"/>
    <property type="evidence" value="ECO:0007669"/>
    <property type="project" value="UniProtKB-KW"/>
</dbReference>
<protein>
    <recommendedName>
        <fullName evidence="10">Thiamine-phosphate synthase</fullName>
        <shortName evidence="10">TP synthase</shortName>
        <shortName evidence="10">TPS</shortName>
        <ecNumber evidence="10">2.5.1.3</ecNumber>
    </recommendedName>
    <alternativeName>
        <fullName evidence="10">Thiamine-phosphate pyrophosphorylase</fullName>
        <shortName evidence="10">TMP pyrophosphorylase</shortName>
        <shortName evidence="10">TMP-PPase</shortName>
    </alternativeName>
</protein>
<comment type="function">
    <text evidence="1 10">Condenses 4-methyl-5-(beta-hydroxyethyl)thiazole monophosphate (THZ-P) and 2-methyl-4-amino-5-hydroxymethyl pyrimidine pyrophosphate (HMP-PP) to form thiamine monophosphate (TMP).</text>
</comment>
<keyword evidence="4 10" id="KW-0479">Metal-binding</keyword>
<dbReference type="PANTHER" id="PTHR20857">
    <property type="entry name" value="THIAMINE-PHOSPHATE PYROPHOSPHORYLASE"/>
    <property type="match status" value="1"/>
</dbReference>
<comment type="catalytic activity">
    <reaction evidence="7 10 11">
        <text>4-methyl-5-(2-phosphooxyethyl)-thiazole + 4-amino-2-methyl-5-(diphosphooxymethyl)pyrimidine + H(+) = thiamine phosphate + diphosphate</text>
        <dbReference type="Rhea" id="RHEA:22328"/>
        <dbReference type="ChEBI" id="CHEBI:15378"/>
        <dbReference type="ChEBI" id="CHEBI:33019"/>
        <dbReference type="ChEBI" id="CHEBI:37575"/>
        <dbReference type="ChEBI" id="CHEBI:57841"/>
        <dbReference type="ChEBI" id="CHEBI:58296"/>
        <dbReference type="EC" id="2.5.1.3"/>
    </reaction>
</comment>
<organism evidence="14 15">
    <name type="scientific">Candidatus Solincola sediminis</name>
    <dbReference type="NCBI Taxonomy" id="1797199"/>
    <lineage>
        <taxon>Bacteria</taxon>
        <taxon>Bacillati</taxon>
        <taxon>Actinomycetota</taxon>
        <taxon>Candidatus Geothermincolia</taxon>
        <taxon>Candidatus Geothermincolales</taxon>
        <taxon>Candidatus Geothermincolaceae</taxon>
        <taxon>Candidatus Solincola</taxon>
    </lineage>
</organism>
<evidence type="ECO:0000256" key="8">
    <source>
        <dbReference type="ARBA" id="ARBA00047851"/>
    </source>
</evidence>
<feature type="binding site" evidence="10">
    <location>
        <position position="72"/>
    </location>
    <ligand>
        <name>4-amino-2-methyl-5-(diphosphooxymethyl)pyrimidine</name>
        <dbReference type="ChEBI" id="CHEBI:57841"/>
    </ligand>
</feature>
<evidence type="ECO:0000256" key="1">
    <source>
        <dbReference type="ARBA" id="ARBA00003814"/>
    </source>
</evidence>
<dbReference type="GO" id="GO:0004789">
    <property type="term" value="F:thiamine-phosphate diphosphorylase activity"/>
    <property type="evidence" value="ECO:0007669"/>
    <property type="project" value="UniProtKB-UniRule"/>
</dbReference>